<evidence type="ECO:0000256" key="2">
    <source>
        <dbReference type="ARBA" id="ARBA00022475"/>
    </source>
</evidence>
<evidence type="ECO:0000256" key="5">
    <source>
        <dbReference type="ARBA" id="ARBA00023136"/>
    </source>
</evidence>
<protein>
    <submittedName>
        <fullName evidence="8">RDD family protein</fullName>
    </submittedName>
</protein>
<keyword evidence="5 6" id="KW-0472">Membrane</keyword>
<dbReference type="PANTHER" id="PTHR36115">
    <property type="entry name" value="PROLINE-RICH ANTIGEN HOMOLOG-RELATED"/>
    <property type="match status" value="1"/>
</dbReference>
<evidence type="ECO:0000313" key="9">
    <source>
        <dbReference type="Proteomes" id="UP001055784"/>
    </source>
</evidence>
<feature type="transmembrane region" description="Helical" evidence="6">
    <location>
        <begin position="51"/>
        <end position="73"/>
    </location>
</feature>
<evidence type="ECO:0000313" key="8">
    <source>
        <dbReference type="EMBL" id="URJ49601.2"/>
    </source>
</evidence>
<comment type="subcellular location">
    <subcellularLocation>
        <location evidence="1">Cell membrane</location>
        <topology evidence="1">Multi-pass membrane protein</topology>
    </subcellularLocation>
</comment>
<organism evidence="8 9">
    <name type="scientific">Paenibacillus polymyxa</name>
    <name type="common">Bacillus polymyxa</name>
    <dbReference type="NCBI Taxonomy" id="1406"/>
    <lineage>
        <taxon>Bacteria</taxon>
        <taxon>Bacillati</taxon>
        <taxon>Bacillota</taxon>
        <taxon>Bacilli</taxon>
        <taxon>Bacillales</taxon>
        <taxon>Paenibacillaceae</taxon>
        <taxon>Paenibacillus</taxon>
    </lineage>
</organism>
<keyword evidence="3 6" id="KW-0812">Transmembrane</keyword>
<evidence type="ECO:0000256" key="6">
    <source>
        <dbReference type="SAM" id="Phobius"/>
    </source>
</evidence>
<dbReference type="Gene3D" id="3.40.1000.10">
    <property type="entry name" value="Mog1/PsbP, alpha/beta/alpha sandwich"/>
    <property type="match status" value="1"/>
</dbReference>
<gene>
    <name evidence="8" type="ORF">MF626_003995</name>
</gene>
<feature type="domain" description="RDD" evidence="7">
    <location>
        <begin position="46"/>
        <end position="172"/>
    </location>
</feature>
<feature type="transmembrane region" description="Helical" evidence="6">
    <location>
        <begin position="79"/>
        <end position="102"/>
    </location>
</feature>
<sequence length="376" mass="42626">MYFLDEQHISHIPQETSRQTYIQHGQNYGVDPNRMAALSKTYGSSTLFRRWGATVFDFIFFVIGYICFFISVIQITDRWFLPLAIATRCILLIAFFSYYLLLEGYTGYTLGKFVFRIKVVNGEGKPPGFLKSLIRTLLRLIDTNPLLMGGIPAGISVLVTASRQRIGDLAAGTYVVKVRDLEPISKKTMKRSLFIFFTAMVILGASFVNAIFILADSYVPPEVPVSKKEQSYVSKDGRFQITAPLDWSTDPDREGKAEIAIFNPYIQKSVVVLSHSKKQLGNITLQQYGKKAENNLTKEWNLSSVGPVSNTTIYGYPALEFVIKGKKDVDKYVTHVAIIETERNYYQVLGYAPASKDARLKKELHDITYSFREVRH</sequence>
<feature type="transmembrane region" description="Helical" evidence="6">
    <location>
        <begin position="193"/>
        <end position="215"/>
    </location>
</feature>
<evidence type="ECO:0000259" key="7">
    <source>
        <dbReference type="Pfam" id="PF06271"/>
    </source>
</evidence>
<name>A0AAE9I8S9_PAEPO</name>
<dbReference type="PANTHER" id="PTHR36115:SF4">
    <property type="entry name" value="MEMBRANE PROTEIN"/>
    <property type="match status" value="1"/>
</dbReference>
<reference evidence="8" key="1">
    <citation type="submission" date="2022-11" db="EMBL/GenBank/DDBJ databases">
        <authorList>
            <person name="Vasilchenko N.G."/>
            <person name="Prazdnova E.V."/>
            <person name="Gorovtsov A.V."/>
            <person name="Chistyakov V.A."/>
            <person name="Pak M.L."/>
        </authorList>
    </citation>
    <scope>NUCLEOTIDE SEQUENCE</scope>
    <source>
        <strain evidence="8">R 4.5</strain>
    </source>
</reference>
<dbReference type="Pfam" id="PF06271">
    <property type="entry name" value="RDD"/>
    <property type="match status" value="1"/>
</dbReference>
<evidence type="ECO:0000256" key="1">
    <source>
        <dbReference type="ARBA" id="ARBA00004651"/>
    </source>
</evidence>
<dbReference type="EMBL" id="CP097770">
    <property type="protein sequence ID" value="URJ49601.2"/>
    <property type="molecule type" value="Genomic_DNA"/>
</dbReference>
<dbReference type="RefSeq" id="WP_250267014.1">
    <property type="nucleotide sequence ID" value="NZ_CP097769.1"/>
</dbReference>
<dbReference type="InterPro" id="IPR051791">
    <property type="entry name" value="Pra-immunoreactive"/>
</dbReference>
<proteinExistence type="predicted"/>
<dbReference type="AlphaFoldDB" id="A0AAE9I8S9"/>
<evidence type="ECO:0000256" key="3">
    <source>
        <dbReference type="ARBA" id="ARBA00022692"/>
    </source>
</evidence>
<dbReference type="GO" id="GO:0005886">
    <property type="term" value="C:plasma membrane"/>
    <property type="evidence" value="ECO:0007669"/>
    <property type="project" value="UniProtKB-SubCell"/>
</dbReference>
<dbReference type="Proteomes" id="UP001055784">
    <property type="component" value="Chromosome"/>
</dbReference>
<keyword evidence="2" id="KW-1003">Cell membrane</keyword>
<dbReference type="InterPro" id="IPR010432">
    <property type="entry name" value="RDD"/>
</dbReference>
<accession>A0AAE9I8S9</accession>
<keyword evidence="4 6" id="KW-1133">Transmembrane helix</keyword>
<evidence type="ECO:0000256" key="4">
    <source>
        <dbReference type="ARBA" id="ARBA00022989"/>
    </source>
</evidence>